<dbReference type="Proteomes" id="UP000449710">
    <property type="component" value="Unassembled WGS sequence"/>
</dbReference>
<keyword evidence="2" id="KW-0812">Transmembrane</keyword>
<proteinExistence type="predicted"/>
<evidence type="ECO:0000256" key="1">
    <source>
        <dbReference type="SAM" id="MobiDB-lite"/>
    </source>
</evidence>
<comment type="caution">
    <text evidence="3">The sequence shown here is derived from an EMBL/GenBank/DDBJ whole genome shotgun (WGS) entry which is preliminary data.</text>
</comment>
<dbReference type="EMBL" id="SUMG01000003">
    <property type="protein sequence ID" value="NBG87597.1"/>
    <property type="molecule type" value="Genomic_DNA"/>
</dbReference>
<feature type="compositionally biased region" description="Acidic residues" evidence="1">
    <location>
        <begin position="48"/>
        <end position="57"/>
    </location>
</feature>
<accession>A0AA44BD60</accession>
<keyword evidence="2" id="KW-0472">Membrane</keyword>
<sequence length="132" mass="14442">MGRKVWSGLLIGMALGIFISGSLWSLLLQDGASRETGEVVQDPGEGIVGEEEPSEGESGEKEEREAVVAFEISEDASIEEFLYDLMVEGVITSKQQKQEIYEVLTYQGLDAGVREIPLYASTEEILEAIGNR</sequence>
<evidence type="ECO:0000256" key="2">
    <source>
        <dbReference type="SAM" id="Phobius"/>
    </source>
</evidence>
<organism evidence="3 4">
    <name type="scientific">Isachenkonia alkalipeptolytica</name>
    <dbReference type="NCBI Taxonomy" id="2565777"/>
    <lineage>
        <taxon>Bacteria</taxon>
        <taxon>Bacillati</taxon>
        <taxon>Bacillota</taxon>
        <taxon>Clostridia</taxon>
        <taxon>Eubacteriales</taxon>
        <taxon>Clostridiaceae</taxon>
        <taxon>Isachenkonia</taxon>
    </lineage>
</organism>
<dbReference type="AlphaFoldDB" id="A0AA44BD60"/>
<feature type="transmembrane region" description="Helical" evidence="2">
    <location>
        <begin position="6"/>
        <end position="27"/>
    </location>
</feature>
<feature type="region of interest" description="Disordered" evidence="1">
    <location>
        <begin position="35"/>
        <end position="63"/>
    </location>
</feature>
<protein>
    <submittedName>
        <fullName evidence="3">Uncharacterized protein</fullName>
    </submittedName>
</protein>
<keyword evidence="4" id="KW-1185">Reference proteome</keyword>
<evidence type="ECO:0000313" key="3">
    <source>
        <dbReference type="EMBL" id="NBG87597.1"/>
    </source>
</evidence>
<keyword evidence="2" id="KW-1133">Transmembrane helix</keyword>
<reference evidence="3 4" key="1">
    <citation type="submission" date="2019-04" db="EMBL/GenBank/DDBJ databases">
        <title>Isachenkonia alkalipeptolytica gen. nov. sp. nov. a new anaerobic, alkiliphilic organothrophic bacterium capable to reduce synthesized ferrihydrite isolated from a soda lake.</title>
        <authorList>
            <person name="Toshchakov S.V."/>
            <person name="Zavarzina D.G."/>
            <person name="Zhilina T.N."/>
            <person name="Kostrikina N.A."/>
            <person name="Kublanov I.V."/>
        </authorList>
    </citation>
    <scope>NUCLEOTIDE SEQUENCE [LARGE SCALE GENOMIC DNA]</scope>
    <source>
        <strain evidence="3 4">Z-1701</strain>
    </source>
</reference>
<name>A0AA44BD60_9CLOT</name>
<gene>
    <name evidence="3" type="ORF">ISALK_03700</name>
</gene>
<evidence type="ECO:0000313" key="4">
    <source>
        <dbReference type="Proteomes" id="UP000449710"/>
    </source>
</evidence>
<dbReference type="RefSeq" id="WP_160719160.1">
    <property type="nucleotide sequence ID" value="NZ_SUMG01000003.1"/>
</dbReference>